<proteinExistence type="predicted"/>
<reference evidence="1 2" key="1">
    <citation type="submission" date="2019-07" db="EMBL/GenBank/DDBJ databases">
        <title>R&amp;d 2014.</title>
        <authorList>
            <person name="Klenk H.-P."/>
        </authorList>
    </citation>
    <scope>NUCLEOTIDE SEQUENCE [LARGE SCALE GENOMIC DNA]</scope>
    <source>
        <strain evidence="1 2">DSM 43912</strain>
    </source>
</reference>
<keyword evidence="2" id="KW-1185">Reference proteome</keyword>
<protein>
    <submittedName>
        <fullName evidence="1">Uncharacterized protein</fullName>
    </submittedName>
</protein>
<dbReference type="EMBL" id="VLLP01000001">
    <property type="protein sequence ID" value="TWJ27247.1"/>
    <property type="molecule type" value="Genomic_DNA"/>
</dbReference>
<evidence type="ECO:0000313" key="2">
    <source>
        <dbReference type="Proteomes" id="UP000319728"/>
    </source>
</evidence>
<dbReference type="AlphaFoldDB" id="A0A562WBC8"/>
<dbReference type="OrthoDB" id="3399251at2"/>
<dbReference type="Proteomes" id="UP000319728">
    <property type="component" value="Unassembled WGS sequence"/>
</dbReference>
<sequence>MTVAEPRLLRPPAILARGGGVALLHNGIIDGPHGLMMVIDILEEPGSGALRTPTWKGPGLPSPLTVTATGPAGDVVTPKVITSDGGPGYHRFVITFGRYGKPPRVSPRGTRITVSLDPPGLTETVDLTGR</sequence>
<name>A0A562WBC8_9ACTN</name>
<evidence type="ECO:0000313" key="1">
    <source>
        <dbReference type="EMBL" id="TWJ27247.1"/>
    </source>
</evidence>
<comment type="caution">
    <text evidence="1">The sequence shown here is derived from an EMBL/GenBank/DDBJ whole genome shotgun (WGS) entry which is preliminary data.</text>
</comment>
<dbReference type="RefSeq" id="WP_145815592.1">
    <property type="nucleotide sequence ID" value="NZ_AP023438.1"/>
</dbReference>
<organism evidence="1 2">
    <name type="scientific">Micromonospora sagamiensis</name>
    <dbReference type="NCBI Taxonomy" id="47875"/>
    <lineage>
        <taxon>Bacteria</taxon>
        <taxon>Bacillati</taxon>
        <taxon>Actinomycetota</taxon>
        <taxon>Actinomycetes</taxon>
        <taxon>Micromonosporales</taxon>
        <taxon>Micromonosporaceae</taxon>
        <taxon>Micromonospora</taxon>
    </lineage>
</organism>
<gene>
    <name evidence="1" type="ORF">JD81_00734</name>
</gene>
<accession>A0A562WBC8</accession>